<reference evidence="1 2" key="1">
    <citation type="journal article" date="2010" name="Proc. Natl. Acad. Sci. U.S.A.">
        <title>Enigmatic, ultrasmall, uncultivated Archaea.</title>
        <authorList>
            <person name="Baker B.J."/>
            <person name="Comolli L.R."/>
            <person name="Dick G.J."/>
            <person name="Hauser L.J."/>
            <person name="Hyatt D."/>
            <person name="Dill B.D."/>
            <person name="Land M.L."/>
            <person name="Verberkmoes N.C."/>
            <person name="Hettich R.L."/>
            <person name="Banfield J.F."/>
        </authorList>
    </citation>
    <scope>NUCLEOTIDE SEQUENCE [LARGE SCALE GENOMIC DNA]</scope>
</reference>
<dbReference type="AlphaFoldDB" id="D6GUU4"/>
<dbReference type="EMBL" id="GG745548">
    <property type="protein sequence ID" value="EFD92988.1"/>
    <property type="molecule type" value="Genomic_DNA"/>
</dbReference>
<proteinExistence type="predicted"/>
<gene>
    <name evidence="1" type="ORF">BJBARM5_0241</name>
</gene>
<organism evidence="1 2">
    <name type="scientific">Candidatus Parvarchaeum acidophilus ARMAN-5</name>
    <dbReference type="NCBI Taxonomy" id="662762"/>
    <lineage>
        <taxon>Archaea</taxon>
        <taxon>Candidatus Parvarchaeota</taxon>
        <taxon>Candidatus Parvarchaeum</taxon>
    </lineage>
</organism>
<protein>
    <submittedName>
        <fullName evidence="1">Uncharacterized protein</fullName>
    </submittedName>
</protein>
<sequence length="210" mass="24478">MMIYRIVSRKLGKKEDFIYFAVNYIAPSMIKVSSNTKLCFNSKIYVDDDIAYYNKKYLGKIIDYKSSSDIIVSTDYSIKYTGGYSLDGKKIFLDKNFPKSITVKGKAVNTVDSIARHHELVEKWMIDLGYKYAYSHRIATSVEREFISMLGINWNDYDKYLGRHLHENYRRKLENSPLDLDLIPYVESKDTLALKEIKESINTMIIDIAQ</sequence>
<name>D6GUU4_PARA5</name>
<dbReference type="Proteomes" id="UP000009376">
    <property type="component" value="Unassembled WGS sequence"/>
</dbReference>
<accession>D6GUU4</accession>
<evidence type="ECO:0000313" key="2">
    <source>
        <dbReference type="Proteomes" id="UP000009376"/>
    </source>
</evidence>
<evidence type="ECO:0000313" key="1">
    <source>
        <dbReference type="EMBL" id="EFD92988.1"/>
    </source>
</evidence>